<evidence type="ECO:0000256" key="1">
    <source>
        <dbReference type="SAM" id="SignalP"/>
    </source>
</evidence>
<dbReference type="EMBL" id="CP038141">
    <property type="protein sequence ID" value="QDH17621.1"/>
    <property type="molecule type" value="Genomic_DNA"/>
</dbReference>
<accession>A0A4Y6UMK7</accession>
<feature type="signal peptide" evidence="1">
    <location>
        <begin position="1"/>
        <end position="19"/>
    </location>
</feature>
<evidence type="ECO:0000313" key="3">
    <source>
        <dbReference type="Proteomes" id="UP000316313"/>
    </source>
</evidence>
<reference evidence="2 3" key="1">
    <citation type="submission" date="2019-03" db="EMBL/GenBank/DDBJ databases">
        <title>The complete genome sequence of Swingsia samuiensis NBRC107927(T).</title>
        <authorList>
            <person name="Chua K.-O."/>
            <person name="Chan K.-G."/>
            <person name="See-Too W.-S."/>
        </authorList>
    </citation>
    <scope>NUCLEOTIDE SEQUENCE [LARGE SCALE GENOMIC DNA]</scope>
    <source>
        <strain evidence="2 3">AH83</strain>
    </source>
</reference>
<dbReference type="OrthoDB" id="7280352at2"/>
<dbReference type="PROSITE" id="PS51257">
    <property type="entry name" value="PROKAR_LIPOPROTEIN"/>
    <property type="match status" value="1"/>
</dbReference>
<dbReference type="AlphaFoldDB" id="A0A4Y6UMK7"/>
<organism evidence="2 3">
    <name type="scientific">Swingsia samuiensis</name>
    <dbReference type="NCBI Taxonomy" id="1293412"/>
    <lineage>
        <taxon>Bacteria</taxon>
        <taxon>Pseudomonadati</taxon>
        <taxon>Pseudomonadota</taxon>
        <taxon>Alphaproteobacteria</taxon>
        <taxon>Acetobacterales</taxon>
        <taxon>Acetobacteraceae</taxon>
        <taxon>Swingsia</taxon>
    </lineage>
</organism>
<keyword evidence="3" id="KW-1185">Reference proteome</keyword>
<dbReference type="Proteomes" id="UP000316313">
    <property type="component" value="Chromosome"/>
</dbReference>
<dbReference type="RefSeq" id="WP_141461745.1">
    <property type="nucleotide sequence ID" value="NZ_CP038141.1"/>
</dbReference>
<evidence type="ECO:0000313" key="2">
    <source>
        <dbReference type="EMBL" id="QDH17621.1"/>
    </source>
</evidence>
<name>A0A4Y6UMK7_9PROT</name>
<proteinExistence type="predicted"/>
<keyword evidence="1" id="KW-0732">Signal</keyword>
<sequence length="124" mass="13347">MRLTTFLSFSTMVLLAACATPDPGKNPEGRWAGTLITDQGSCPTTAPSTLAIEGKEIIFTPGDNSQILRGTYTPGSQHYHAELPMKDINHHQTAIVFNGYPVGQAIGGIFGSQSCRAHITMTRR</sequence>
<gene>
    <name evidence="2" type="ORF">E3D00_08665</name>
</gene>
<feature type="chain" id="PRO_5021220056" evidence="1">
    <location>
        <begin position="20"/>
        <end position="124"/>
    </location>
</feature>
<protein>
    <submittedName>
        <fullName evidence="2">Uncharacterized protein</fullName>
    </submittedName>
</protein>
<dbReference type="KEGG" id="ssam:E3D00_08665"/>